<accession>A0A0V7ZM27</accession>
<proteinExistence type="predicted"/>
<dbReference type="RefSeq" id="WP_027841450.1">
    <property type="nucleotide sequence ID" value="NZ_LMTZ01000106.1"/>
</dbReference>
<feature type="compositionally biased region" description="Low complexity" evidence="1">
    <location>
        <begin position="244"/>
        <end position="271"/>
    </location>
</feature>
<evidence type="ECO:0000313" key="3">
    <source>
        <dbReference type="EMBL" id="KST65635.1"/>
    </source>
</evidence>
<dbReference type="InterPro" id="IPR013783">
    <property type="entry name" value="Ig-like_fold"/>
</dbReference>
<dbReference type="AlphaFoldDB" id="A0A0V7ZM27"/>
<sequence length="1136" mass="125648">MLYPALPPTPPAIILMMTSDKVSADKYLVAQKLRKPDKVKAFAVKNYSSQKADSTSQSNSLSATNTLLEQKNHNITPQNNSQVNTFPQEYDSTTKLAVQKAKQKNTVGKILAAVQEIISVSLYASIDNITTNNSAVEVESQIIKKPSFKKPILISDLKIGKVPVSRDANPEETNSTEKTERHKDNLNSTTISRNTKFNAVKFLSIVQELIVTAISTSLQQSNSEAIKLSDDGKKSIEIASSQGNISTNKNSNNNLKTKNSSENNSNNLNKNTDSLRVRLANQKQETLQDNENTQSYQKYSLQLAQRPGEPFLVGVIINGREVGTLDILQLDNTLLIPLESFAEIAEFTFEVDNDNFQVQSPLGVVDIKPELFKQINGIIYVSKEVLKEKLKIDLELNTADLSLLADLPWRGGSQQRRREGIDLQPDFLAPRSGISSLKQEFNFYNSRGDTLLRSSSQLGGRLLGGAFRLRLDNNFENQPNISEYFFYRRNGRFRYQVGKQRVGLHPLLNGVGLTGFQLGYSNLPEDRFNPSYNANELVPRRSRPVQTFRGQAPPASFVQLRVGGIPIAQQQVGFDGRYEFLDVRLPVGQSKEIEIAIFDRNDLRVPRDIRSVRLNASDLLLPSGGNVQLAGLGFNGNLVQDSLFDDYTSSDEGKPVGFYQLRQGLTNNLTLEGSLQAVPDALQGQAGLVWRLANPIILSASVGSSRGELGYAADLDIQFDKLEINANSQSLPEGYRINSTGERFNHSLEAKYRFSNKFSLGVIGRSRKDGGSSADYILPTFFARPFSTLSLNGRPDINGDYLFNAFFRPSNSTRLSFNTYGDAYISDLRYDFNRNYQVSLGSEFGQGLAPRYSVSFGRSPRSLRQLSWNLGLAYSDGEFGPLVGASMQVLPGLLARLDYQGIPSRARNGFGGLDDGSLSVSLISDLSFVGGRVTPARASGIGKERGAIAGKLIIEDKKQNWDLKGSFVKVYDQYNNLVGSSKTNKDGNFFIGNLKVGLHVVELETEELPIEIAVPKTSMVAEVASSAVTQLNFPTRIEYGVAGRITDTAGKAMSRVRIELVNPSGARVLSGVTDKFGLYRLDGVPVGKYTLQISPQENLNKQRRLPKRNIEIRNEFVYDQNLRLPISTATKESKKN</sequence>
<evidence type="ECO:0000256" key="1">
    <source>
        <dbReference type="SAM" id="MobiDB-lite"/>
    </source>
</evidence>
<reference evidence="3 4" key="1">
    <citation type="journal article" date="2015" name="Genome Announc.">
        <title>Draft Genome of the Euendolithic (true boring) Cyanobacterium Mastigocoleus testarum strain BC008.</title>
        <authorList>
            <person name="Guida B.S."/>
            <person name="Garcia-Pichel F."/>
        </authorList>
    </citation>
    <scope>NUCLEOTIDE SEQUENCE [LARGE SCALE GENOMIC DNA]</scope>
    <source>
        <strain evidence="3 4">BC008</strain>
    </source>
</reference>
<dbReference type="Proteomes" id="UP000053372">
    <property type="component" value="Unassembled WGS sequence"/>
</dbReference>
<evidence type="ECO:0000313" key="4">
    <source>
        <dbReference type="Proteomes" id="UP000053372"/>
    </source>
</evidence>
<dbReference type="SUPFAM" id="SSF49478">
    <property type="entry name" value="Cna protein B-type domain"/>
    <property type="match status" value="1"/>
</dbReference>
<gene>
    <name evidence="2" type="ORF">BC008_21170</name>
    <name evidence="3" type="ORF">BC008_21915</name>
</gene>
<feature type="compositionally biased region" description="Basic and acidic residues" evidence="1">
    <location>
        <begin position="175"/>
        <end position="185"/>
    </location>
</feature>
<dbReference type="OrthoDB" id="501348at2"/>
<dbReference type="Pfam" id="PF13620">
    <property type="entry name" value="CarboxypepD_reg"/>
    <property type="match status" value="1"/>
</dbReference>
<name>A0A0V7ZM27_9CYAN</name>
<protein>
    <submittedName>
        <fullName evidence="3">Cna B-type</fullName>
    </submittedName>
</protein>
<dbReference type="EMBL" id="LMTZ01000106">
    <property type="protein sequence ID" value="KST65635.1"/>
    <property type="molecule type" value="Genomic_DNA"/>
</dbReference>
<dbReference type="EMBL" id="LMTZ01000109">
    <property type="protein sequence ID" value="KST65311.1"/>
    <property type="molecule type" value="Genomic_DNA"/>
</dbReference>
<organism evidence="3 4">
    <name type="scientific">Mastigocoleus testarum BC008</name>
    <dbReference type="NCBI Taxonomy" id="371196"/>
    <lineage>
        <taxon>Bacteria</taxon>
        <taxon>Bacillati</taxon>
        <taxon>Cyanobacteriota</taxon>
        <taxon>Cyanophyceae</taxon>
        <taxon>Nostocales</taxon>
        <taxon>Hapalosiphonaceae</taxon>
        <taxon>Mastigocoleus</taxon>
    </lineage>
</organism>
<keyword evidence="4" id="KW-1185">Reference proteome</keyword>
<comment type="caution">
    <text evidence="3">The sequence shown here is derived from an EMBL/GenBank/DDBJ whole genome shotgun (WGS) entry which is preliminary data.</text>
</comment>
<feature type="region of interest" description="Disordered" evidence="1">
    <location>
        <begin position="240"/>
        <end position="271"/>
    </location>
</feature>
<feature type="region of interest" description="Disordered" evidence="1">
    <location>
        <begin position="165"/>
        <end position="189"/>
    </location>
</feature>
<dbReference type="Gene3D" id="2.60.40.10">
    <property type="entry name" value="Immunoglobulins"/>
    <property type="match status" value="1"/>
</dbReference>
<evidence type="ECO:0000313" key="2">
    <source>
        <dbReference type="EMBL" id="KST65311.1"/>
    </source>
</evidence>